<evidence type="ECO:0000256" key="3">
    <source>
        <dbReference type="ARBA" id="ARBA00022553"/>
    </source>
</evidence>
<evidence type="ECO:0000256" key="7">
    <source>
        <dbReference type="ARBA" id="ARBA00023157"/>
    </source>
</evidence>
<keyword evidence="5 10" id="KW-1133">Transmembrane helix</keyword>
<reference evidence="12 13" key="1">
    <citation type="journal article" date="2021" name="G3 (Bethesda)">
        <title>Improved contiguity of the threespine stickleback genome using long-read sequencing.</title>
        <authorList>
            <person name="Nath S."/>
            <person name="Shaw D.E."/>
            <person name="White M.A."/>
        </authorList>
    </citation>
    <scope>NUCLEOTIDE SEQUENCE [LARGE SCALE GENOMIC DNA]</scope>
    <source>
        <strain evidence="12 13">Lake Benthic</strain>
    </source>
</reference>
<comment type="function">
    <text evidence="9">Contributes to the regulation of lumenal Ca2+ release via the sarcoplasmic reticulum calcium release channels RYR1 and RYR2, a key step in triggering skeletal and heart muscle contraction. Required for normal organization of the triad junction, where T-tubules and the sarcoplasmic reticulum terminal cisternae are in close contact. Required for normal skeletal muscle strength. Plays a role in excitation-contraction coupling in the heart and in regulating the rate of heart beats.</text>
</comment>
<proteinExistence type="predicted"/>
<dbReference type="GO" id="GO:0005102">
    <property type="term" value="F:signaling receptor binding"/>
    <property type="evidence" value="ECO:0007669"/>
    <property type="project" value="InterPro"/>
</dbReference>
<keyword evidence="6 10" id="KW-0472">Membrane</keyword>
<accession>A0AAQ4PHP2</accession>
<comment type="subcellular location">
    <subcellularLocation>
        <location evidence="1">Sarcoplasmic reticulum membrane</location>
        <topology evidence="1">Single-pass type II membrane protein</topology>
    </subcellularLocation>
</comment>
<sequence>MFNKTFLCFSARSSASSTTTMVIDGSNAAAAARGPKKTFSDDLHSTFSSPLAWILVLALIITWSCVFVIMFDLVDYKTVSGRPPPLPRKVLKDSGRRGGLSRIGSDPLKAVNDAVEESTNAIGAVLKFVAGLVAPEDEEGNLYAVRKKGTFLHFAPLVYMFYTLCLLFIEMETEIPLKVFT</sequence>
<keyword evidence="8" id="KW-0325">Glycoprotein</keyword>
<dbReference type="Ensembl" id="ENSGACT00000076239.1">
    <property type="protein sequence ID" value="ENSGACP00000038456.1"/>
    <property type="gene ID" value="ENSGACG00000033437.1"/>
</dbReference>
<keyword evidence="4 10" id="KW-0812">Transmembrane</keyword>
<evidence type="ECO:0000313" key="13">
    <source>
        <dbReference type="Proteomes" id="UP000007635"/>
    </source>
</evidence>
<protein>
    <recommendedName>
        <fullName evidence="2">Triadin</fullName>
    </recommendedName>
</protein>
<dbReference type="PANTHER" id="PTHR14106:SF0">
    <property type="entry name" value="TRIADIN"/>
    <property type="match status" value="1"/>
</dbReference>
<evidence type="ECO:0000256" key="5">
    <source>
        <dbReference type="ARBA" id="ARBA00022989"/>
    </source>
</evidence>
<dbReference type="GO" id="GO:0033017">
    <property type="term" value="C:sarcoplasmic reticulum membrane"/>
    <property type="evidence" value="ECO:0007669"/>
    <property type="project" value="UniProtKB-SubCell"/>
</dbReference>
<dbReference type="GO" id="GO:0051282">
    <property type="term" value="P:regulation of sequestering of calcium ion"/>
    <property type="evidence" value="ECO:0007669"/>
    <property type="project" value="UniProtKB-ARBA"/>
</dbReference>
<name>A0AAQ4PHP2_GASAC</name>
<evidence type="ECO:0000256" key="6">
    <source>
        <dbReference type="ARBA" id="ARBA00023136"/>
    </source>
</evidence>
<dbReference type="InterPro" id="IPR010798">
    <property type="entry name" value="Triadin"/>
</dbReference>
<feature type="transmembrane region" description="Helical" evidence="10">
    <location>
        <begin position="52"/>
        <end position="74"/>
    </location>
</feature>
<evidence type="ECO:0000256" key="10">
    <source>
        <dbReference type="SAM" id="Phobius"/>
    </source>
</evidence>
<feature type="transmembrane region" description="Helical" evidence="10">
    <location>
        <begin position="151"/>
        <end position="169"/>
    </location>
</feature>
<keyword evidence="13" id="KW-1185">Reference proteome</keyword>
<evidence type="ECO:0000256" key="4">
    <source>
        <dbReference type="ARBA" id="ARBA00022692"/>
    </source>
</evidence>
<dbReference type="PANTHER" id="PTHR14106">
    <property type="entry name" value="TRIADIN"/>
    <property type="match status" value="1"/>
</dbReference>
<reference evidence="12" key="3">
    <citation type="submission" date="2025-09" db="UniProtKB">
        <authorList>
            <consortium name="Ensembl"/>
        </authorList>
    </citation>
    <scope>IDENTIFICATION</scope>
</reference>
<dbReference type="Proteomes" id="UP000007635">
    <property type="component" value="Chromosome XVIII"/>
</dbReference>
<dbReference type="Pfam" id="PF05279">
    <property type="entry name" value="Asp-B-Hydro_N"/>
    <property type="match status" value="1"/>
</dbReference>
<reference evidence="12" key="2">
    <citation type="submission" date="2025-08" db="UniProtKB">
        <authorList>
            <consortium name="Ensembl"/>
        </authorList>
    </citation>
    <scope>IDENTIFICATION</scope>
</reference>
<feature type="domain" description="Aspartyl beta-hydroxylase/Triadin" evidence="11">
    <location>
        <begin position="48"/>
        <end position="82"/>
    </location>
</feature>
<evidence type="ECO:0000256" key="1">
    <source>
        <dbReference type="ARBA" id="ARBA00004157"/>
    </source>
</evidence>
<evidence type="ECO:0000256" key="2">
    <source>
        <dbReference type="ARBA" id="ARBA00016711"/>
    </source>
</evidence>
<organism evidence="12 13">
    <name type="scientific">Gasterosteus aculeatus aculeatus</name>
    <name type="common">three-spined stickleback</name>
    <dbReference type="NCBI Taxonomy" id="481459"/>
    <lineage>
        <taxon>Eukaryota</taxon>
        <taxon>Metazoa</taxon>
        <taxon>Chordata</taxon>
        <taxon>Craniata</taxon>
        <taxon>Vertebrata</taxon>
        <taxon>Euteleostomi</taxon>
        <taxon>Actinopterygii</taxon>
        <taxon>Neopterygii</taxon>
        <taxon>Teleostei</taxon>
        <taxon>Neoteleostei</taxon>
        <taxon>Acanthomorphata</taxon>
        <taxon>Eupercaria</taxon>
        <taxon>Perciformes</taxon>
        <taxon>Cottioidei</taxon>
        <taxon>Gasterosteales</taxon>
        <taxon>Gasterosteidae</taxon>
        <taxon>Gasterosteus</taxon>
    </lineage>
</organism>
<evidence type="ECO:0000256" key="8">
    <source>
        <dbReference type="ARBA" id="ARBA00023180"/>
    </source>
</evidence>
<evidence type="ECO:0000259" key="11">
    <source>
        <dbReference type="Pfam" id="PF05279"/>
    </source>
</evidence>
<dbReference type="InterPro" id="IPR007943">
    <property type="entry name" value="Asp-B-hydro/Triadin_dom"/>
</dbReference>
<keyword evidence="7" id="KW-1015">Disulfide bond</keyword>
<dbReference type="AlphaFoldDB" id="A0AAQ4PHP2"/>
<dbReference type="GeneTree" id="ENSGT00510000049207"/>
<evidence type="ECO:0000313" key="12">
    <source>
        <dbReference type="Ensembl" id="ENSGACP00000038456.1"/>
    </source>
</evidence>
<keyword evidence="3" id="KW-0597">Phosphoprotein</keyword>
<evidence type="ECO:0000256" key="9">
    <source>
        <dbReference type="ARBA" id="ARBA00046074"/>
    </source>
</evidence>